<protein>
    <submittedName>
        <fullName evidence="1">Uncharacterized protein</fullName>
    </submittedName>
</protein>
<dbReference type="EMBL" id="DUZY01000003">
    <property type="protein sequence ID" value="DAD33523.1"/>
    <property type="molecule type" value="Genomic_DNA"/>
</dbReference>
<proteinExistence type="predicted"/>
<gene>
    <name evidence="1" type="ORF">HUJ06_012374</name>
</gene>
<keyword evidence="2" id="KW-1185">Reference proteome</keyword>
<accession>A0A822YN65</accession>
<evidence type="ECO:0000313" key="1">
    <source>
        <dbReference type="EMBL" id="DAD33523.1"/>
    </source>
</evidence>
<evidence type="ECO:0000313" key="2">
    <source>
        <dbReference type="Proteomes" id="UP000607653"/>
    </source>
</evidence>
<reference evidence="1 2" key="1">
    <citation type="journal article" date="2020" name="Mol. Biol. Evol.">
        <title>Distinct Expression and Methylation Patterns for Genes with Different Fates following a Single Whole-Genome Duplication in Flowering Plants.</title>
        <authorList>
            <person name="Shi T."/>
            <person name="Rahmani R.S."/>
            <person name="Gugger P.F."/>
            <person name="Wang M."/>
            <person name="Li H."/>
            <person name="Zhang Y."/>
            <person name="Li Z."/>
            <person name="Wang Q."/>
            <person name="Van de Peer Y."/>
            <person name="Marchal K."/>
            <person name="Chen J."/>
        </authorList>
    </citation>
    <scope>NUCLEOTIDE SEQUENCE [LARGE SCALE GENOMIC DNA]</scope>
    <source>
        <tissue evidence="1">Leaf</tissue>
    </source>
</reference>
<name>A0A822YN65_NELNU</name>
<sequence>MDERESKDLQQLRNGEIISPTEVNKYISNPPQMANETGRGGFQKTVITGKQRTDLTMNSINWRITNETHREQQLLKNCELRTVNRFKLRTKKQNLEKLKRKP</sequence>
<dbReference type="AlphaFoldDB" id="A0A822YN65"/>
<comment type="caution">
    <text evidence="1">The sequence shown here is derived from an EMBL/GenBank/DDBJ whole genome shotgun (WGS) entry which is preliminary data.</text>
</comment>
<organism evidence="1 2">
    <name type="scientific">Nelumbo nucifera</name>
    <name type="common">Sacred lotus</name>
    <dbReference type="NCBI Taxonomy" id="4432"/>
    <lineage>
        <taxon>Eukaryota</taxon>
        <taxon>Viridiplantae</taxon>
        <taxon>Streptophyta</taxon>
        <taxon>Embryophyta</taxon>
        <taxon>Tracheophyta</taxon>
        <taxon>Spermatophyta</taxon>
        <taxon>Magnoliopsida</taxon>
        <taxon>Proteales</taxon>
        <taxon>Nelumbonaceae</taxon>
        <taxon>Nelumbo</taxon>
    </lineage>
</organism>
<dbReference type="Proteomes" id="UP000607653">
    <property type="component" value="Unassembled WGS sequence"/>
</dbReference>